<dbReference type="EMBL" id="CP157355">
    <property type="protein sequence ID" value="XBM01205.1"/>
    <property type="molecule type" value="Genomic_DNA"/>
</dbReference>
<dbReference type="CDD" id="cd07343">
    <property type="entry name" value="M48A_Zmpste24p_like"/>
    <property type="match status" value="1"/>
</dbReference>
<comment type="cofactor">
    <cofactor evidence="12 13">
        <name>Zn(2+)</name>
        <dbReference type="ChEBI" id="CHEBI:29105"/>
    </cofactor>
    <text evidence="12 13">Binds 1 zinc ion per subunit.</text>
</comment>
<feature type="binding site" evidence="12">
    <location>
        <position position="357"/>
    </location>
    <ligand>
        <name>Zn(2+)</name>
        <dbReference type="ChEBI" id="CHEBI:29105"/>
        <note>catalytic</note>
    </ligand>
</feature>
<feature type="binding site" evidence="12">
    <location>
        <position position="279"/>
    </location>
    <ligand>
        <name>Zn(2+)</name>
        <dbReference type="ChEBI" id="CHEBI:29105"/>
        <note>catalytic</note>
    </ligand>
</feature>
<feature type="transmembrane region" description="Helical" evidence="14">
    <location>
        <begin position="289"/>
        <end position="308"/>
    </location>
</feature>
<reference evidence="17" key="1">
    <citation type="submission" date="2024-05" db="EMBL/GenBank/DDBJ databases">
        <authorList>
            <person name="Yang L."/>
            <person name="Pan L."/>
        </authorList>
    </citation>
    <scope>NUCLEOTIDE SEQUENCE</scope>
    <source>
        <strain evidence="17">FCG-7</strain>
    </source>
</reference>
<evidence type="ECO:0000259" key="16">
    <source>
        <dbReference type="Pfam" id="PF16491"/>
    </source>
</evidence>
<keyword evidence="2 13" id="KW-0645">Protease</keyword>
<evidence type="ECO:0000256" key="5">
    <source>
        <dbReference type="ARBA" id="ARBA00022801"/>
    </source>
</evidence>
<evidence type="ECO:0000256" key="14">
    <source>
        <dbReference type="SAM" id="Phobius"/>
    </source>
</evidence>
<dbReference type="AlphaFoldDB" id="A0AAU7F938"/>
<evidence type="ECO:0000256" key="4">
    <source>
        <dbReference type="ARBA" id="ARBA00022723"/>
    </source>
</evidence>
<evidence type="ECO:0000256" key="7">
    <source>
        <dbReference type="ARBA" id="ARBA00022833"/>
    </source>
</evidence>
<feature type="transmembrane region" description="Helical" evidence="14">
    <location>
        <begin position="106"/>
        <end position="130"/>
    </location>
</feature>
<evidence type="ECO:0000256" key="1">
    <source>
        <dbReference type="ARBA" id="ARBA00004477"/>
    </source>
</evidence>
<evidence type="ECO:0000256" key="10">
    <source>
        <dbReference type="ARBA" id="ARBA00023136"/>
    </source>
</evidence>
<evidence type="ECO:0000256" key="6">
    <source>
        <dbReference type="ARBA" id="ARBA00022824"/>
    </source>
</evidence>
<evidence type="ECO:0000313" key="17">
    <source>
        <dbReference type="EMBL" id="XBM01205.1"/>
    </source>
</evidence>
<keyword evidence="9 13" id="KW-0482">Metalloprotease</keyword>
<protein>
    <submittedName>
        <fullName evidence="17">M48 family metallopeptidase</fullName>
    </submittedName>
</protein>
<keyword evidence="4 12" id="KW-0479">Metal-binding</keyword>
<keyword evidence="6" id="KW-0256">Endoplasmic reticulum</keyword>
<name>A0AAU7F938_9NEIS</name>
<comment type="similarity">
    <text evidence="13">Belongs to the peptidase M48 family.</text>
</comment>
<dbReference type="GO" id="GO:0046872">
    <property type="term" value="F:metal ion binding"/>
    <property type="evidence" value="ECO:0007669"/>
    <property type="project" value="UniProtKB-KW"/>
</dbReference>
<evidence type="ECO:0000256" key="9">
    <source>
        <dbReference type="ARBA" id="ARBA00023049"/>
    </source>
</evidence>
<dbReference type="Gene3D" id="3.30.2010.10">
    <property type="entry name" value="Metalloproteases ('zincins'), catalytic domain"/>
    <property type="match status" value="1"/>
</dbReference>
<keyword evidence="5 13" id="KW-0378">Hydrolase</keyword>
<feature type="transmembrane region" description="Helical" evidence="14">
    <location>
        <begin position="151"/>
        <end position="171"/>
    </location>
</feature>
<feature type="transmembrane region" description="Helical" evidence="14">
    <location>
        <begin position="328"/>
        <end position="348"/>
    </location>
</feature>
<evidence type="ECO:0000256" key="13">
    <source>
        <dbReference type="RuleBase" id="RU003983"/>
    </source>
</evidence>
<proteinExistence type="inferred from homology"/>
<feature type="active site" evidence="11">
    <location>
        <position position="280"/>
    </location>
</feature>
<feature type="binding site" evidence="12">
    <location>
        <position position="283"/>
    </location>
    <ligand>
        <name>Zn(2+)</name>
        <dbReference type="ChEBI" id="CHEBI:29105"/>
        <note>catalytic</note>
    </ligand>
</feature>
<dbReference type="GO" id="GO:0071586">
    <property type="term" value="P:CAAX-box protein processing"/>
    <property type="evidence" value="ECO:0007669"/>
    <property type="project" value="InterPro"/>
</dbReference>
<keyword evidence="7 12" id="KW-0862">Zinc</keyword>
<feature type="transmembrane region" description="Helical" evidence="14">
    <location>
        <begin position="65"/>
        <end position="86"/>
    </location>
</feature>
<dbReference type="InterPro" id="IPR001915">
    <property type="entry name" value="Peptidase_M48"/>
</dbReference>
<evidence type="ECO:0000256" key="3">
    <source>
        <dbReference type="ARBA" id="ARBA00022692"/>
    </source>
</evidence>
<evidence type="ECO:0000256" key="2">
    <source>
        <dbReference type="ARBA" id="ARBA00022670"/>
    </source>
</evidence>
<keyword evidence="8 14" id="KW-1133">Transmembrane helix</keyword>
<evidence type="ECO:0000256" key="12">
    <source>
        <dbReference type="PIRSR" id="PIRSR627057-2"/>
    </source>
</evidence>
<sequence length="421" mass="46793">MTAHQFSILFLFALLTSVLLQLWLAMRHINHVLRHRKALPSEFAGQISIEAHGRAAAYTIAKTRFGMFSTIFDAMLLAAFTVGGGIEWLSQLTAPWFDADIAQGLALITGLAVVNTMLSLPFSLISTFVIEARFGFNQMTPKLFIADFIKSTAIGAIIGLPLLAAILWLMARMGENWWLYVWATWLVFSLTLMWVFPTFIAPLFNKFVPMEDGAMKERIVALLTRCGFTSNGLFVMDGSKRSSHGNAYFTGLGKSKRIVFFDTLLKTLEPAEVEAVLAHELGHFKHRHIVKRLVWTFALMLGLLWVLGELKSQLWFYQGLGVSTPSTAAALLLFFLTLPVFTFIFAPISSITSRKHEYEADAFAASVCTESGGSANDLITALVKLYRDNASTLTPDPLHSMFYDSHPPASLRIAALRRLNG</sequence>
<dbReference type="Pfam" id="PF01435">
    <property type="entry name" value="Peptidase_M48"/>
    <property type="match status" value="1"/>
</dbReference>
<evidence type="ECO:0000256" key="8">
    <source>
        <dbReference type="ARBA" id="ARBA00022989"/>
    </source>
</evidence>
<organism evidence="17">
    <name type="scientific">Chitinibacter mangrovi</name>
    <dbReference type="NCBI Taxonomy" id="3153927"/>
    <lineage>
        <taxon>Bacteria</taxon>
        <taxon>Pseudomonadati</taxon>
        <taxon>Pseudomonadota</taxon>
        <taxon>Betaproteobacteria</taxon>
        <taxon>Neisseriales</taxon>
        <taxon>Chitinibacteraceae</taxon>
        <taxon>Chitinibacter</taxon>
    </lineage>
</organism>
<comment type="subcellular location">
    <subcellularLocation>
        <location evidence="1">Endoplasmic reticulum membrane</location>
        <topology evidence="1">Multi-pass membrane protein</topology>
    </subcellularLocation>
</comment>
<dbReference type="GO" id="GO:0004222">
    <property type="term" value="F:metalloendopeptidase activity"/>
    <property type="evidence" value="ECO:0007669"/>
    <property type="project" value="InterPro"/>
</dbReference>
<dbReference type="InterPro" id="IPR032456">
    <property type="entry name" value="Peptidase_M48_N"/>
</dbReference>
<feature type="transmembrane region" description="Helical" evidence="14">
    <location>
        <begin position="177"/>
        <end position="200"/>
    </location>
</feature>
<dbReference type="InterPro" id="IPR027057">
    <property type="entry name" value="CAXX_Prtase_1"/>
</dbReference>
<gene>
    <name evidence="17" type="ORF">ABHF33_02650</name>
</gene>
<keyword evidence="3 14" id="KW-0812">Transmembrane</keyword>
<evidence type="ECO:0000259" key="15">
    <source>
        <dbReference type="Pfam" id="PF01435"/>
    </source>
</evidence>
<dbReference type="PANTHER" id="PTHR10120">
    <property type="entry name" value="CAAX PRENYL PROTEASE 1"/>
    <property type="match status" value="1"/>
</dbReference>
<feature type="domain" description="Peptidase M48" evidence="15">
    <location>
        <begin position="211"/>
        <end position="418"/>
    </location>
</feature>
<feature type="active site" description="Proton donor" evidence="11">
    <location>
        <position position="361"/>
    </location>
</feature>
<accession>A0AAU7F938</accession>
<feature type="transmembrane region" description="Helical" evidence="14">
    <location>
        <begin position="6"/>
        <end position="26"/>
    </location>
</feature>
<feature type="domain" description="CAAX prenyl protease 1 N-terminal" evidence="16">
    <location>
        <begin position="29"/>
        <end position="206"/>
    </location>
</feature>
<evidence type="ECO:0000256" key="11">
    <source>
        <dbReference type="PIRSR" id="PIRSR627057-1"/>
    </source>
</evidence>
<dbReference type="FunFam" id="3.30.2010.10:FF:000002">
    <property type="entry name" value="CAAX prenyl protease"/>
    <property type="match status" value="1"/>
</dbReference>
<dbReference type="Pfam" id="PF16491">
    <property type="entry name" value="Peptidase_M48_N"/>
    <property type="match status" value="1"/>
</dbReference>
<dbReference type="RefSeq" id="WP_348945511.1">
    <property type="nucleotide sequence ID" value="NZ_CP157355.1"/>
</dbReference>
<keyword evidence="10 14" id="KW-0472">Membrane</keyword>
<dbReference type="KEGG" id="cmav:ABHF33_02650"/>